<keyword evidence="4 7" id="KW-1133">Transmembrane helix</keyword>
<keyword evidence="10" id="KW-1185">Reference proteome</keyword>
<dbReference type="VEuPathDB" id="FungiDB:LCOR_00403.1"/>
<dbReference type="GO" id="GO:0048278">
    <property type="term" value="P:vesicle docking"/>
    <property type="evidence" value="ECO:0007669"/>
    <property type="project" value="TreeGrafter"/>
</dbReference>
<dbReference type="GO" id="GO:0012505">
    <property type="term" value="C:endomembrane system"/>
    <property type="evidence" value="ECO:0007669"/>
    <property type="project" value="TreeGrafter"/>
</dbReference>
<feature type="compositionally biased region" description="Polar residues" evidence="6">
    <location>
        <begin position="39"/>
        <end position="73"/>
    </location>
</feature>
<dbReference type="CDD" id="cd15849">
    <property type="entry name" value="SNARE_Sso1"/>
    <property type="match status" value="1"/>
</dbReference>
<gene>
    <name evidence="9" type="ORF">LCOR_00403.1</name>
</gene>
<dbReference type="SMART" id="SM00503">
    <property type="entry name" value="SynN"/>
    <property type="match status" value="1"/>
</dbReference>
<evidence type="ECO:0000256" key="5">
    <source>
        <dbReference type="ARBA" id="ARBA00023136"/>
    </source>
</evidence>
<comment type="caution">
    <text evidence="9">The sequence shown here is derived from an EMBL/GenBank/DDBJ whole genome shotgun (WGS) entry which is preliminary data.</text>
</comment>
<dbReference type="SUPFAM" id="SSF47661">
    <property type="entry name" value="t-snare proteins"/>
    <property type="match status" value="1"/>
</dbReference>
<evidence type="ECO:0000256" key="6">
    <source>
        <dbReference type="SAM" id="MobiDB-lite"/>
    </source>
</evidence>
<dbReference type="InterPro" id="IPR000727">
    <property type="entry name" value="T_SNARE_dom"/>
</dbReference>
<dbReference type="EMBL" id="CBTN010000001">
    <property type="protein sequence ID" value="CDH48627.1"/>
    <property type="molecule type" value="Genomic_DNA"/>
</dbReference>
<evidence type="ECO:0000256" key="2">
    <source>
        <dbReference type="ARBA" id="ARBA00009063"/>
    </source>
</evidence>
<dbReference type="GO" id="GO:0005886">
    <property type="term" value="C:plasma membrane"/>
    <property type="evidence" value="ECO:0007669"/>
    <property type="project" value="TreeGrafter"/>
</dbReference>
<accession>A0A068RG72</accession>
<sequence>MAGDRYTISRDRMADLRASTDSTEAFGPRRGARGGNRRSTSPRQHQSPTPTRQQQQASATPTNPSPSRQQQQPVDDHVADLSTMDGYLSEVGLISDAIDQVKTDIERQEQLHSQALESATNDQQATRITQASKVMADQISDQNNRIKRRIQALMSHCGGPDGKIRHMQAQRLKQDFVNVIQQYQNTENIFSKRYRQQVARQIRIVKPDVTEEEIDAIMDSDQQNQVFAQSLLKSNRSGQAQSVLSQVQTRHDDIKRIEKTLLELHQLFVDMQTLVEHQGNTLTEIEDHAETAAGDIEKGVHHVDDAIKIAKRTRAKKWCCFIIVLILLIVAAFLIWWFAFNHKGVGGNP</sequence>
<comment type="subcellular location">
    <subcellularLocation>
        <location evidence="1">Membrane</location>
        <topology evidence="1">Single-pass type IV membrane protein</topology>
    </subcellularLocation>
</comment>
<dbReference type="Gene3D" id="1.20.58.70">
    <property type="match status" value="1"/>
</dbReference>
<dbReference type="Pfam" id="PF05739">
    <property type="entry name" value="SNARE"/>
    <property type="match status" value="1"/>
</dbReference>
<dbReference type="Proteomes" id="UP000027586">
    <property type="component" value="Unassembled WGS sequence"/>
</dbReference>
<dbReference type="InterPro" id="IPR045242">
    <property type="entry name" value="Syntaxin"/>
</dbReference>
<organism evidence="9 10">
    <name type="scientific">Lichtheimia corymbifera JMRC:FSU:9682</name>
    <dbReference type="NCBI Taxonomy" id="1263082"/>
    <lineage>
        <taxon>Eukaryota</taxon>
        <taxon>Fungi</taxon>
        <taxon>Fungi incertae sedis</taxon>
        <taxon>Mucoromycota</taxon>
        <taxon>Mucoromycotina</taxon>
        <taxon>Mucoromycetes</taxon>
        <taxon>Mucorales</taxon>
        <taxon>Lichtheimiaceae</taxon>
        <taxon>Lichtheimia</taxon>
    </lineage>
</organism>
<dbReference type="STRING" id="1263082.A0A068RG72"/>
<dbReference type="GO" id="GO:0000149">
    <property type="term" value="F:SNARE binding"/>
    <property type="evidence" value="ECO:0007669"/>
    <property type="project" value="TreeGrafter"/>
</dbReference>
<evidence type="ECO:0000313" key="9">
    <source>
        <dbReference type="EMBL" id="CDH48627.1"/>
    </source>
</evidence>
<dbReference type="GO" id="GO:0005484">
    <property type="term" value="F:SNAP receptor activity"/>
    <property type="evidence" value="ECO:0007669"/>
    <property type="project" value="TreeGrafter"/>
</dbReference>
<dbReference type="AlphaFoldDB" id="A0A068RG72"/>
<keyword evidence="5 7" id="KW-0472">Membrane</keyword>
<proteinExistence type="inferred from homology"/>
<feature type="domain" description="T-SNARE coiled-coil homology" evidence="8">
    <location>
        <begin position="244"/>
        <end position="306"/>
    </location>
</feature>
<dbReference type="OrthoDB" id="10255013at2759"/>
<evidence type="ECO:0000256" key="7">
    <source>
        <dbReference type="SAM" id="Phobius"/>
    </source>
</evidence>
<evidence type="ECO:0000256" key="4">
    <source>
        <dbReference type="ARBA" id="ARBA00022989"/>
    </source>
</evidence>
<name>A0A068RG72_9FUNG</name>
<evidence type="ECO:0000313" key="10">
    <source>
        <dbReference type="Proteomes" id="UP000027586"/>
    </source>
</evidence>
<dbReference type="Pfam" id="PF00804">
    <property type="entry name" value="Syntaxin"/>
    <property type="match status" value="1"/>
</dbReference>
<protein>
    <submittedName>
        <fullName evidence="9">Syntaxin-like protein</fullName>
    </submittedName>
</protein>
<dbReference type="GO" id="GO:0006906">
    <property type="term" value="P:vesicle fusion"/>
    <property type="evidence" value="ECO:0007669"/>
    <property type="project" value="TreeGrafter"/>
</dbReference>
<dbReference type="InterPro" id="IPR006011">
    <property type="entry name" value="Syntaxin_N"/>
</dbReference>
<dbReference type="PANTHER" id="PTHR19957">
    <property type="entry name" value="SYNTAXIN"/>
    <property type="match status" value="1"/>
</dbReference>
<dbReference type="GO" id="GO:0006886">
    <property type="term" value="P:intracellular protein transport"/>
    <property type="evidence" value="ECO:0007669"/>
    <property type="project" value="TreeGrafter"/>
</dbReference>
<keyword evidence="3 7" id="KW-0812">Transmembrane</keyword>
<dbReference type="GO" id="GO:0031201">
    <property type="term" value="C:SNARE complex"/>
    <property type="evidence" value="ECO:0007669"/>
    <property type="project" value="TreeGrafter"/>
</dbReference>
<evidence type="ECO:0000256" key="3">
    <source>
        <dbReference type="ARBA" id="ARBA00022692"/>
    </source>
</evidence>
<reference evidence="9" key="1">
    <citation type="submission" date="2013-08" db="EMBL/GenBank/DDBJ databases">
        <title>Gene expansion shapes genome architecture in the human pathogen Lichtheimia corymbifera: an evolutionary genomics analysis in the ancient terrestrial Mucorales (Mucoromycotina).</title>
        <authorList>
            <person name="Schwartze V.U."/>
            <person name="Winter S."/>
            <person name="Shelest E."/>
            <person name="Marcet-Houben M."/>
            <person name="Horn F."/>
            <person name="Wehner S."/>
            <person name="Hoffmann K."/>
            <person name="Riege K."/>
            <person name="Sammeth M."/>
            <person name="Nowrousian M."/>
            <person name="Valiante V."/>
            <person name="Linde J."/>
            <person name="Jacobsen I.D."/>
            <person name="Marz M."/>
            <person name="Brakhage A.A."/>
            <person name="Gabaldon T."/>
            <person name="Bocker S."/>
            <person name="Voigt K."/>
        </authorList>
    </citation>
    <scope>NUCLEOTIDE SEQUENCE [LARGE SCALE GENOMIC DNA]</scope>
    <source>
        <strain evidence="9">FSU 9682</strain>
    </source>
</reference>
<dbReference type="PROSITE" id="PS50192">
    <property type="entry name" value="T_SNARE"/>
    <property type="match status" value="1"/>
</dbReference>
<feature type="region of interest" description="Disordered" evidence="6">
    <location>
        <begin position="1"/>
        <end position="76"/>
    </location>
</feature>
<feature type="transmembrane region" description="Helical" evidence="7">
    <location>
        <begin position="318"/>
        <end position="339"/>
    </location>
</feature>
<dbReference type="PANTHER" id="PTHR19957:SF307">
    <property type="entry name" value="PROTEIN SSO1-RELATED"/>
    <property type="match status" value="1"/>
</dbReference>
<dbReference type="InterPro" id="IPR010989">
    <property type="entry name" value="SNARE"/>
</dbReference>
<comment type="similarity">
    <text evidence="2">Belongs to the syntaxin family.</text>
</comment>
<dbReference type="SMART" id="SM00397">
    <property type="entry name" value="t_SNARE"/>
    <property type="match status" value="1"/>
</dbReference>
<dbReference type="GO" id="GO:0006887">
    <property type="term" value="P:exocytosis"/>
    <property type="evidence" value="ECO:0007669"/>
    <property type="project" value="TreeGrafter"/>
</dbReference>
<evidence type="ECO:0000256" key="1">
    <source>
        <dbReference type="ARBA" id="ARBA00004211"/>
    </source>
</evidence>
<evidence type="ECO:0000259" key="8">
    <source>
        <dbReference type="PROSITE" id="PS50192"/>
    </source>
</evidence>